<evidence type="ECO:0000256" key="1">
    <source>
        <dbReference type="ARBA" id="ARBA00023054"/>
    </source>
</evidence>
<dbReference type="GO" id="GO:0035493">
    <property type="term" value="P:SNARE complex assembly"/>
    <property type="evidence" value="ECO:0007669"/>
    <property type="project" value="TreeGrafter"/>
</dbReference>
<accession>U1HMZ2</accession>
<dbReference type="PANTHER" id="PTHR15157:SF5">
    <property type="entry name" value="UV RADIATION RESISTANCE-ASSOCIATED GENE PROTEIN"/>
    <property type="match status" value="1"/>
</dbReference>
<dbReference type="OrthoDB" id="72772at2759"/>
<keyword evidence="1" id="KW-0175">Coiled coil</keyword>
<gene>
    <name evidence="3" type="ORF">EPUS_05567</name>
</gene>
<feature type="region of interest" description="Disordered" evidence="2">
    <location>
        <begin position="574"/>
        <end position="643"/>
    </location>
</feature>
<dbReference type="OMA" id="HYRFEYG"/>
<protein>
    <recommendedName>
        <fullName evidence="5">UV radiation resistance-associated gene protein</fullName>
    </recommendedName>
</protein>
<dbReference type="eggNOG" id="KOG2896">
    <property type="taxonomic scope" value="Eukaryota"/>
</dbReference>
<dbReference type="HOGENOM" id="CLU_009375_1_0_1"/>
<dbReference type="GO" id="GO:0000149">
    <property type="term" value="F:SNARE binding"/>
    <property type="evidence" value="ECO:0007669"/>
    <property type="project" value="TreeGrafter"/>
</dbReference>
<organism evidence="3 4">
    <name type="scientific">Endocarpon pusillum (strain Z07020 / HMAS-L-300199)</name>
    <name type="common">Lichen-forming fungus</name>
    <dbReference type="NCBI Taxonomy" id="1263415"/>
    <lineage>
        <taxon>Eukaryota</taxon>
        <taxon>Fungi</taxon>
        <taxon>Dikarya</taxon>
        <taxon>Ascomycota</taxon>
        <taxon>Pezizomycotina</taxon>
        <taxon>Eurotiomycetes</taxon>
        <taxon>Chaetothyriomycetidae</taxon>
        <taxon>Verrucariales</taxon>
        <taxon>Verrucariaceae</taxon>
        <taxon>Endocarpon</taxon>
    </lineage>
</organism>
<keyword evidence="4" id="KW-1185">Reference proteome</keyword>
<dbReference type="EMBL" id="KE721194">
    <property type="protein sequence ID" value="ERF71695.1"/>
    <property type="molecule type" value="Genomic_DNA"/>
</dbReference>
<dbReference type="GO" id="GO:0005768">
    <property type="term" value="C:endosome"/>
    <property type="evidence" value="ECO:0007669"/>
    <property type="project" value="TreeGrafter"/>
</dbReference>
<evidence type="ECO:0000256" key="2">
    <source>
        <dbReference type="SAM" id="MobiDB-lite"/>
    </source>
</evidence>
<feature type="compositionally biased region" description="Polar residues" evidence="2">
    <location>
        <begin position="625"/>
        <end position="643"/>
    </location>
</feature>
<dbReference type="GeneID" id="19240515"/>
<dbReference type="AlphaFoldDB" id="U1HMZ2"/>
<evidence type="ECO:0008006" key="5">
    <source>
        <dbReference type="Google" id="ProtNLM"/>
    </source>
</evidence>
<dbReference type="GO" id="GO:0000323">
    <property type="term" value="C:lytic vacuole"/>
    <property type="evidence" value="ECO:0007669"/>
    <property type="project" value="TreeGrafter"/>
</dbReference>
<evidence type="ECO:0000313" key="4">
    <source>
        <dbReference type="Proteomes" id="UP000019373"/>
    </source>
</evidence>
<proteinExistence type="predicted"/>
<reference evidence="4" key="1">
    <citation type="journal article" date="2014" name="BMC Genomics">
        <title>Genome characteristics reveal the impact of lichenization on lichen-forming fungus Endocarpon pusillum Hedwig (Verrucariales, Ascomycota).</title>
        <authorList>
            <person name="Wang Y.-Y."/>
            <person name="Liu B."/>
            <person name="Zhang X.-Y."/>
            <person name="Zhou Q.-M."/>
            <person name="Zhang T."/>
            <person name="Li H."/>
            <person name="Yu Y.-F."/>
            <person name="Zhang X.-L."/>
            <person name="Hao X.-Y."/>
            <person name="Wang M."/>
            <person name="Wang L."/>
            <person name="Wei J.-C."/>
        </authorList>
    </citation>
    <scope>NUCLEOTIDE SEQUENCE [LARGE SCALE GENOMIC DNA]</scope>
    <source>
        <strain evidence="4">Z07020 / HMAS-L-300199</strain>
    </source>
</reference>
<feature type="compositionally biased region" description="Polar residues" evidence="2">
    <location>
        <begin position="574"/>
        <end position="590"/>
    </location>
</feature>
<dbReference type="Proteomes" id="UP000019373">
    <property type="component" value="Unassembled WGS sequence"/>
</dbReference>
<dbReference type="PANTHER" id="PTHR15157">
    <property type="entry name" value="UV RADIATION RESISTANCE-ASSOCIATED GENE PROTEIN"/>
    <property type="match status" value="1"/>
</dbReference>
<sequence length="643" mass="72505">MSGDRGVVAGNPQGQQERPFFLPWNRRLRHLQGISVRNLSMVSTSSYRRGKTSTDEDIEYTSKLPTRLFVQSEARTLHQTRSCTDLNSPENEYKTFMQKSSSTLHDISAQKPGKLRRRSTLHWTGASSETRQRKLEDLARERMADAWYSLHVAGVPEPVYVSEVIERCTNPAFRFFDLNINGPQVARANQVQLKLWVKTDKLEKYICLLDLQICFGALQFIGKSLDNFHQPLPPNSILFHFEDGIYTSFTDMSSHEQPIASLLKRSAKTGVSRPGRTSSYDALMQLANLDDCIQDALATRAKLEEQINSLLFCNKEGLHILEERRKAQEALNAVRSATSAEQRQFGSLNKRRDEIVASLEMRRNAIQSGRFRQNKNKSTVRTLGTAIRDTKAKSRTTVDAASAQVRRVCEDLEFIYPLEPIKNRALHFSIRHLYLPNSVFDDTNRDEIAAALGFTSTLTHRLSLYLFTPLPYPVSPNASMSTVEDPISIGLAQRTFPLYPTNVSYKFEYGVFLLNKDIEFLMNRNGLRILDIRHTLPNLKYLLYVLTAGTGELPARKAGGIRALGTGRLTPMLSRQGSEDSMYSSASSNLKLPDGQAARHGSLHQQVNGKEKAETETDVSARGYPSTSAKTHAYRNSSLREAF</sequence>
<name>U1HMZ2_ENDPU</name>
<evidence type="ECO:0000313" key="3">
    <source>
        <dbReference type="EMBL" id="ERF71695.1"/>
    </source>
</evidence>
<dbReference type="RefSeq" id="XP_007802617.1">
    <property type="nucleotide sequence ID" value="XM_007804426.1"/>
</dbReference>